<dbReference type="InterPro" id="IPR052017">
    <property type="entry name" value="TSUP"/>
</dbReference>
<feature type="transmembrane region" description="Helical" evidence="8">
    <location>
        <begin position="176"/>
        <end position="197"/>
    </location>
</feature>
<dbReference type="PANTHER" id="PTHR30269:SF37">
    <property type="entry name" value="MEMBRANE TRANSPORTER PROTEIN"/>
    <property type="match status" value="1"/>
</dbReference>
<evidence type="ECO:0000256" key="8">
    <source>
        <dbReference type="RuleBase" id="RU363041"/>
    </source>
</evidence>
<keyword evidence="5 8" id="KW-0812">Transmembrane</keyword>
<feature type="transmembrane region" description="Helical" evidence="8">
    <location>
        <begin position="234"/>
        <end position="252"/>
    </location>
</feature>
<feature type="transmembrane region" description="Helical" evidence="8">
    <location>
        <begin position="203"/>
        <end position="222"/>
    </location>
</feature>
<evidence type="ECO:0000256" key="4">
    <source>
        <dbReference type="ARBA" id="ARBA00022475"/>
    </source>
</evidence>
<evidence type="ECO:0000313" key="10">
    <source>
        <dbReference type="Proteomes" id="UP001378242"/>
    </source>
</evidence>
<evidence type="ECO:0000256" key="1">
    <source>
        <dbReference type="ARBA" id="ARBA00004651"/>
    </source>
</evidence>
<dbReference type="Proteomes" id="UP001378242">
    <property type="component" value="Unassembled WGS sequence"/>
</dbReference>
<keyword evidence="10" id="KW-1185">Reference proteome</keyword>
<keyword evidence="6 8" id="KW-1133">Transmembrane helix</keyword>
<dbReference type="PANTHER" id="PTHR30269">
    <property type="entry name" value="TRANSMEMBRANE PROTEIN YFCA"/>
    <property type="match status" value="1"/>
</dbReference>
<accession>A0ABU9GCB8</accession>
<proteinExistence type="inferred from homology"/>
<feature type="transmembrane region" description="Helical" evidence="8">
    <location>
        <begin position="14"/>
        <end position="31"/>
    </location>
</feature>
<evidence type="ECO:0000256" key="3">
    <source>
        <dbReference type="ARBA" id="ARBA00022448"/>
    </source>
</evidence>
<feature type="transmembrane region" description="Helical" evidence="8">
    <location>
        <begin position="140"/>
        <end position="164"/>
    </location>
</feature>
<comment type="caution">
    <text evidence="9">The sequence shown here is derived from an EMBL/GenBank/DDBJ whole genome shotgun (WGS) entry which is preliminary data.</text>
</comment>
<evidence type="ECO:0000256" key="7">
    <source>
        <dbReference type="ARBA" id="ARBA00023136"/>
    </source>
</evidence>
<name>A0ABU9GCB8_COBMA</name>
<dbReference type="Pfam" id="PF01925">
    <property type="entry name" value="TauE"/>
    <property type="match status" value="1"/>
</dbReference>
<sequence length="256" mass="27599">MTDLLDSLLTLPDYSALAWSVIVFSTYLTGISKGGFAGGFGSLSVPLMALAIGPLEAAGILLPLLIVMDFLSARAWWGKQLWSEVRIILPSAAIGIAVGVVLFDELNENMIRGLLGVISLLFAAYMLFKPTARNPLPRWLAIPAGATAGFTSFFAHAGAPPYNLYMIPRQHPKETFIATTVIIFAGMNLMKLGPYVALGEVNLTSLSTSLLLVPVAWAGVRSGLWLQSRVNERLFFRLIILAMALVGVQLIYKACG</sequence>
<keyword evidence="7 8" id="KW-0472">Membrane</keyword>
<dbReference type="EMBL" id="JBAKAP010000002">
    <property type="protein sequence ID" value="MEL0615731.1"/>
    <property type="molecule type" value="Genomic_DNA"/>
</dbReference>
<feature type="transmembrane region" description="Helical" evidence="8">
    <location>
        <begin position="87"/>
        <end position="103"/>
    </location>
</feature>
<dbReference type="RefSeq" id="WP_341541780.1">
    <property type="nucleotide sequence ID" value="NZ_JBAKAP010000002.1"/>
</dbReference>
<evidence type="ECO:0000256" key="2">
    <source>
        <dbReference type="ARBA" id="ARBA00009142"/>
    </source>
</evidence>
<organism evidence="9 10">
    <name type="scientific">Cobetia marina</name>
    <name type="common">Deleya marina</name>
    <dbReference type="NCBI Taxonomy" id="28258"/>
    <lineage>
        <taxon>Bacteria</taxon>
        <taxon>Pseudomonadati</taxon>
        <taxon>Pseudomonadota</taxon>
        <taxon>Gammaproteobacteria</taxon>
        <taxon>Oceanospirillales</taxon>
        <taxon>Halomonadaceae</taxon>
        <taxon>Cobetia</taxon>
    </lineage>
</organism>
<evidence type="ECO:0000313" key="9">
    <source>
        <dbReference type="EMBL" id="MEL0615731.1"/>
    </source>
</evidence>
<protein>
    <recommendedName>
        <fullName evidence="8">Probable membrane transporter protein</fullName>
    </recommendedName>
</protein>
<comment type="subcellular location">
    <subcellularLocation>
        <location evidence="1 8">Cell membrane</location>
        <topology evidence="1 8">Multi-pass membrane protein</topology>
    </subcellularLocation>
</comment>
<feature type="transmembrane region" description="Helical" evidence="8">
    <location>
        <begin position="110"/>
        <end position="128"/>
    </location>
</feature>
<reference evidence="9 10" key="1">
    <citation type="submission" date="2024-02" db="EMBL/GenBank/DDBJ databases">
        <title>Bacteria isolated from the canopy kelp, Nereocystis luetkeana.</title>
        <authorList>
            <person name="Pfister C.A."/>
            <person name="Younker I.T."/>
            <person name="Light S.H."/>
        </authorList>
    </citation>
    <scope>NUCLEOTIDE SEQUENCE [LARGE SCALE GENOMIC DNA]</scope>
    <source>
        <strain evidence="9 10">TI.5.07</strain>
    </source>
</reference>
<evidence type="ECO:0000256" key="5">
    <source>
        <dbReference type="ARBA" id="ARBA00022692"/>
    </source>
</evidence>
<keyword evidence="4 8" id="KW-1003">Cell membrane</keyword>
<keyword evidence="3" id="KW-0813">Transport</keyword>
<evidence type="ECO:0000256" key="6">
    <source>
        <dbReference type="ARBA" id="ARBA00022989"/>
    </source>
</evidence>
<dbReference type="InterPro" id="IPR002781">
    <property type="entry name" value="TM_pro_TauE-like"/>
</dbReference>
<comment type="similarity">
    <text evidence="2 8">Belongs to the 4-toluene sulfonate uptake permease (TSUP) (TC 2.A.102) family.</text>
</comment>
<gene>
    <name evidence="9" type="ORF">V6243_02725</name>
</gene>
<feature type="transmembrane region" description="Helical" evidence="8">
    <location>
        <begin position="43"/>
        <end position="67"/>
    </location>
</feature>